<sequence length="481" mass="55116">MSIEIRFGGKEDIPFILEMIYELAVYEKLEDQVKATREILEKSLFPADNSKVVAEVLIASLDNRNRNFKPNVVLGLYLEDLYVKQDCRGKGIGKALLVKLAKIADWNTPAINFYKSMGAITMDGWTTFRLTGDSLNTVANFYISELYNRQLLSEIIIKELCEKVKEVLVLESNVKNVKTPVTLDIHGQFYDLLEIFRIGGFPPDTNYIFLGDYVDRGYYSVETIALLVSLKLRYPERITLVRGNHETRAVTQTYGFYTECLTKYGNIKVWEYFTDLFDYFLLGVVIDNKIFCVHGGLSPSLHTLDQIRVIERFKEIPHEGAMADLVWSDPVPQMQQFLDDSKSEFSISPRGAGYLFGSNVTGRFLYQNNLDHICRAHQLCMEGYQVLFGDSLSTVWSAPNYCYRAGNLASVLEIDTCLNRRFNVFGACPDHLRDIPRKDGKLNVNLGEDFDEKGEGEEKNVHYFNKPMEMNKSPVINEYFM</sequence>
<dbReference type="PRINTS" id="PR00114">
    <property type="entry name" value="STPHPHTASE"/>
</dbReference>
<dbReference type="SUPFAM" id="SSF55729">
    <property type="entry name" value="Acyl-CoA N-acyltransferases (Nat)"/>
    <property type="match status" value="1"/>
</dbReference>
<evidence type="ECO:0000313" key="8">
    <source>
        <dbReference type="Proteomes" id="UP001211065"/>
    </source>
</evidence>
<dbReference type="GO" id="GO:0016747">
    <property type="term" value="F:acyltransferase activity, transferring groups other than amino-acyl groups"/>
    <property type="evidence" value="ECO:0007669"/>
    <property type="project" value="InterPro"/>
</dbReference>
<comment type="similarity">
    <text evidence="5">Belongs to the PPP phosphatase family.</text>
</comment>
<dbReference type="PROSITE" id="PS00125">
    <property type="entry name" value="SER_THR_PHOSPHATASE"/>
    <property type="match status" value="1"/>
</dbReference>
<dbReference type="CDD" id="cd04301">
    <property type="entry name" value="NAT_SF"/>
    <property type="match status" value="1"/>
</dbReference>
<dbReference type="InterPro" id="IPR016181">
    <property type="entry name" value="Acyl_CoA_acyltransferase"/>
</dbReference>
<dbReference type="InterPro" id="IPR029052">
    <property type="entry name" value="Metallo-depent_PP-like"/>
</dbReference>
<dbReference type="CDD" id="cd07415">
    <property type="entry name" value="MPP_PP2A_PP4_PP6"/>
    <property type="match status" value="1"/>
</dbReference>
<dbReference type="InterPro" id="IPR047129">
    <property type="entry name" value="PPA2-like"/>
</dbReference>
<name>A0AAD5U783_9FUNG</name>
<dbReference type="AlphaFoldDB" id="A0AAD5U783"/>
<dbReference type="InterPro" id="IPR004843">
    <property type="entry name" value="Calcineurin-like_PHP"/>
</dbReference>
<organism evidence="7 8">
    <name type="scientific">Clydaea vesicula</name>
    <dbReference type="NCBI Taxonomy" id="447962"/>
    <lineage>
        <taxon>Eukaryota</taxon>
        <taxon>Fungi</taxon>
        <taxon>Fungi incertae sedis</taxon>
        <taxon>Chytridiomycota</taxon>
        <taxon>Chytridiomycota incertae sedis</taxon>
        <taxon>Chytridiomycetes</taxon>
        <taxon>Lobulomycetales</taxon>
        <taxon>Lobulomycetaceae</taxon>
        <taxon>Clydaea</taxon>
    </lineage>
</organism>
<gene>
    <name evidence="7" type="primary">PPG1</name>
    <name evidence="7" type="ORF">HK099_003750</name>
</gene>
<keyword evidence="1" id="KW-0479">Metal-binding</keyword>
<dbReference type="GO" id="GO:0004722">
    <property type="term" value="F:protein serine/threonine phosphatase activity"/>
    <property type="evidence" value="ECO:0007669"/>
    <property type="project" value="UniProtKB-EC"/>
</dbReference>
<proteinExistence type="inferred from homology"/>
<evidence type="ECO:0000256" key="1">
    <source>
        <dbReference type="ARBA" id="ARBA00022723"/>
    </source>
</evidence>
<evidence type="ECO:0000256" key="2">
    <source>
        <dbReference type="ARBA" id="ARBA00022801"/>
    </source>
</evidence>
<evidence type="ECO:0000256" key="3">
    <source>
        <dbReference type="ARBA" id="ARBA00023211"/>
    </source>
</evidence>
<evidence type="ECO:0000313" key="7">
    <source>
        <dbReference type="EMBL" id="KAJ3226958.1"/>
    </source>
</evidence>
<comment type="catalytic activity">
    <reaction evidence="4 5">
        <text>O-phospho-L-threonyl-[protein] + H2O = L-threonyl-[protein] + phosphate</text>
        <dbReference type="Rhea" id="RHEA:47004"/>
        <dbReference type="Rhea" id="RHEA-COMP:11060"/>
        <dbReference type="Rhea" id="RHEA-COMP:11605"/>
        <dbReference type="ChEBI" id="CHEBI:15377"/>
        <dbReference type="ChEBI" id="CHEBI:30013"/>
        <dbReference type="ChEBI" id="CHEBI:43474"/>
        <dbReference type="ChEBI" id="CHEBI:61977"/>
        <dbReference type="EC" id="3.1.3.16"/>
    </reaction>
</comment>
<dbReference type="PANTHER" id="PTHR45619">
    <property type="entry name" value="SERINE/THREONINE-PROTEIN PHOSPHATASE PP2A-RELATED"/>
    <property type="match status" value="1"/>
</dbReference>
<feature type="domain" description="N-acetyltransferase" evidence="6">
    <location>
        <begin position="3"/>
        <end position="153"/>
    </location>
</feature>
<dbReference type="InterPro" id="IPR000182">
    <property type="entry name" value="GNAT_dom"/>
</dbReference>
<keyword evidence="2 5" id="KW-0378">Hydrolase</keyword>
<accession>A0AAD5U783</accession>
<dbReference type="Gene3D" id="3.60.21.10">
    <property type="match status" value="1"/>
</dbReference>
<evidence type="ECO:0000256" key="4">
    <source>
        <dbReference type="ARBA" id="ARBA00048336"/>
    </source>
</evidence>
<comment type="caution">
    <text evidence="7">The sequence shown here is derived from an EMBL/GenBank/DDBJ whole genome shotgun (WGS) entry which is preliminary data.</text>
</comment>
<dbReference type="SMART" id="SM00156">
    <property type="entry name" value="PP2Ac"/>
    <property type="match status" value="1"/>
</dbReference>
<keyword evidence="3" id="KW-0464">Manganese</keyword>
<dbReference type="EMBL" id="JADGJW010000025">
    <property type="protein sequence ID" value="KAJ3226958.1"/>
    <property type="molecule type" value="Genomic_DNA"/>
</dbReference>
<dbReference type="EC" id="3.1.3.16" evidence="5"/>
<dbReference type="Pfam" id="PF13508">
    <property type="entry name" value="Acetyltransf_7"/>
    <property type="match status" value="1"/>
</dbReference>
<protein>
    <recommendedName>
        <fullName evidence="5">Serine/threonine-protein phosphatase</fullName>
        <ecNumber evidence="5">3.1.3.16</ecNumber>
    </recommendedName>
</protein>
<dbReference type="InterPro" id="IPR006186">
    <property type="entry name" value="Ser/Thr-sp_prot-phosphatase"/>
</dbReference>
<dbReference type="PROSITE" id="PS51186">
    <property type="entry name" value="GNAT"/>
    <property type="match status" value="1"/>
</dbReference>
<evidence type="ECO:0000256" key="5">
    <source>
        <dbReference type="RuleBase" id="RU004273"/>
    </source>
</evidence>
<evidence type="ECO:0000259" key="6">
    <source>
        <dbReference type="PROSITE" id="PS51186"/>
    </source>
</evidence>
<dbReference type="SUPFAM" id="SSF56300">
    <property type="entry name" value="Metallo-dependent phosphatases"/>
    <property type="match status" value="1"/>
</dbReference>
<dbReference type="Proteomes" id="UP001211065">
    <property type="component" value="Unassembled WGS sequence"/>
</dbReference>
<reference evidence="7" key="1">
    <citation type="submission" date="2020-05" db="EMBL/GenBank/DDBJ databases">
        <title>Phylogenomic resolution of chytrid fungi.</title>
        <authorList>
            <person name="Stajich J.E."/>
            <person name="Amses K."/>
            <person name="Simmons R."/>
            <person name="Seto K."/>
            <person name="Myers J."/>
            <person name="Bonds A."/>
            <person name="Quandt C.A."/>
            <person name="Barry K."/>
            <person name="Liu P."/>
            <person name="Grigoriev I."/>
            <person name="Longcore J.E."/>
            <person name="James T.Y."/>
        </authorList>
    </citation>
    <scope>NUCLEOTIDE SEQUENCE</scope>
    <source>
        <strain evidence="7">JEL0476</strain>
    </source>
</reference>
<dbReference type="Pfam" id="PF00149">
    <property type="entry name" value="Metallophos"/>
    <property type="match status" value="1"/>
</dbReference>
<keyword evidence="8" id="KW-1185">Reference proteome</keyword>
<dbReference type="Gene3D" id="3.40.630.30">
    <property type="match status" value="1"/>
</dbReference>
<dbReference type="GO" id="GO:0046872">
    <property type="term" value="F:metal ion binding"/>
    <property type="evidence" value="ECO:0007669"/>
    <property type="project" value="UniProtKB-KW"/>
</dbReference>